<proteinExistence type="predicted"/>
<dbReference type="HOGENOM" id="CLU_035993_0_0_1"/>
<name>G3AQE3_SPAPN</name>
<evidence type="ECO:0000313" key="2">
    <source>
        <dbReference type="EMBL" id="EGW31490.1"/>
    </source>
</evidence>
<dbReference type="OrthoDB" id="4024574at2759"/>
<reference evidence="2 3" key="1">
    <citation type="journal article" date="2011" name="Proc. Natl. Acad. Sci. U.S.A.">
        <title>Comparative genomics of xylose-fermenting fungi for enhanced biofuel production.</title>
        <authorList>
            <person name="Wohlbach D.J."/>
            <person name="Kuo A."/>
            <person name="Sato T.K."/>
            <person name="Potts K.M."/>
            <person name="Salamov A.A."/>
            <person name="LaButti K.M."/>
            <person name="Sun H."/>
            <person name="Clum A."/>
            <person name="Pangilinan J.L."/>
            <person name="Lindquist E.A."/>
            <person name="Lucas S."/>
            <person name="Lapidus A."/>
            <person name="Jin M."/>
            <person name="Gunawan C."/>
            <person name="Balan V."/>
            <person name="Dale B.E."/>
            <person name="Jeffries T.W."/>
            <person name="Zinkel R."/>
            <person name="Barry K.W."/>
            <person name="Grigoriev I.V."/>
            <person name="Gasch A.P."/>
        </authorList>
    </citation>
    <scope>NUCLEOTIDE SEQUENCE [LARGE SCALE GENOMIC DNA]</scope>
    <source>
        <strain evidence="3">NRRL Y-27907 / 11-Y1</strain>
    </source>
</reference>
<dbReference type="InParanoid" id="G3AQE3"/>
<dbReference type="RefSeq" id="XP_007376268.1">
    <property type="nucleotide sequence ID" value="XM_007376206.1"/>
</dbReference>
<protein>
    <submittedName>
        <fullName evidence="2">Uncharacterized protein</fullName>
    </submittedName>
</protein>
<organism evidence="3">
    <name type="scientific">Spathaspora passalidarum (strain NRRL Y-27907 / 11-Y1)</name>
    <dbReference type="NCBI Taxonomy" id="619300"/>
    <lineage>
        <taxon>Eukaryota</taxon>
        <taxon>Fungi</taxon>
        <taxon>Dikarya</taxon>
        <taxon>Ascomycota</taxon>
        <taxon>Saccharomycotina</taxon>
        <taxon>Pichiomycetes</taxon>
        <taxon>Debaryomycetaceae</taxon>
        <taxon>Spathaspora</taxon>
    </lineage>
</organism>
<evidence type="ECO:0000313" key="3">
    <source>
        <dbReference type="Proteomes" id="UP000000709"/>
    </source>
</evidence>
<dbReference type="Proteomes" id="UP000000709">
    <property type="component" value="Unassembled WGS sequence"/>
</dbReference>
<dbReference type="KEGG" id="spaa:SPAPADRAFT_154714"/>
<accession>G3AQE3</accession>
<dbReference type="EMBL" id="GL996503">
    <property type="protein sequence ID" value="EGW31490.1"/>
    <property type="molecule type" value="Genomic_DNA"/>
</dbReference>
<keyword evidence="1" id="KW-0732">Signal</keyword>
<gene>
    <name evidence="2" type="ORF">SPAPADRAFT_154714</name>
</gene>
<dbReference type="AlphaFoldDB" id="G3AQE3"/>
<dbReference type="OMA" id="FCMLKPK"/>
<sequence>MKDILPRILISFCLLILVGPWHVSSHRTCHPGRNNHGVPFTGFKITRQYKVTGGILPVSMHFLTLSHCDHGRVDYQNTIRTDWSGYVDWERPFCMLKPKLGEMLTLPVHDTVSERGRQMQDNIELDTYSDIPGFFNVKMRKLRNLLRKKVDINMEKLTNGKFVEYSGKNKFFHHEDLLSSDPQSSLEWESRNLVCYKMARRKKYAKRHISFYVPYTFVGGLFECFIPPQIKREIFQKYTSADLIQQFDFKCDPQLSRPISPLIAEDSTKRWVENKLYNLLNPGIIQTIPYLTTSTPMDLRFSSLETSDMYRDTWATKIDVNEDYVYREADLHIISQAVAKSADLLNKIISPIDFNMLLKAYNRANEREHPDAKSVLEYDPEEFEIMLSKASFDQKVGFWLSYLDEKVSSWYLRKIEHFWDKIN</sequence>
<evidence type="ECO:0000256" key="1">
    <source>
        <dbReference type="SAM" id="SignalP"/>
    </source>
</evidence>
<dbReference type="eggNOG" id="ENOG502RY5P">
    <property type="taxonomic scope" value="Eukaryota"/>
</dbReference>
<feature type="signal peptide" evidence="1">
    <location>
        <begin position="1"/>
        <end position="25"/>
    </location>
</feature>
<keyword evidence="3" id="KW-1185">Reference proteome</keyword>
<dbReference type="GeneID" id="18870997"/>
<feature type="chain" id="PRO_5003442554" evidence="1">
    <location>
        <begin position="26"/>
        <end position="423"/>
    </location>
</feature>